<reference evidence="6" key="1">
    <citation type="submission" date="2017-11" db="EMBL/GenBank/DDBJ databases">
        <title>Complete Genome Sequence of Kyrpidia sp. Strain EA-1, a thermophilic, hydrogen-oxidizing Bacterium, isolated from the Azores.</title>
        <authorList>
            <person name="Reiner J.E."/>
            <person name="Lapp C.J."/>
            <person name="Bunk B."/>
            <person name="Gescher J."/>
        </authorList>
    </citation>
    <scope>NUCLEOTIDE SEQUENCE [LARGE SCALE GENOMIC DNA]</scope>
    <source>
        <strain evidence="6">EA-1</strain>
    </source>
</reference>
<dbReference type="CDD" id="cd00518">
    <property type="entry name" value="H2MP"/>
    <property type="match status" value="1"/>
</dbReference>
<evidence type="ECO:0008006" key="7">
    <source>
        <dbReference type="Google" id="ProtNLM"/>
    </source>
</evidence>
<evidence type="ECO:0000256" key="2">
    <source>
        <dbReference type="ARBA" id="ARBA00022670"/>
    </source>
</evidence>
<dbReference type="PANTHER" id="PTHR30302:SF1">
    <property type="entry name" value="HYDROGENASE 2 MATURATION PROTEASE"/>
    <property type="match status" value="1"/>
</dbReference>
<evidence type="ECO:0000256" key="3">
    <source>
        <dbReference type="ARBA" id="ARBA00022750"/>
    </source>
</evidence>
<keyword evidence="6" id="KW-1185">Reference proteome</keyword>
<dbReference type="PANTHER" id="PTHR30302">
    <property type="entry name" value="HYDROGENASE 1 MATURATION PROTEASE"/>
    <property type="match status" value="1"/>
</dbReference>
<dbReference type="PRINTS" id="PR00446">
    <property type="entry name" value="HYDRGNUPTAKE"/>
</dbReference>
<dbReference type="KEGG" id="kyr:CVV65_06675"/>
<dbReference type="Pfam" id="PF01750">
    <property type="entry name" value="HycI"/>
    <property type="match status" value="1"/>
</dbReference>
<dbReference type="NCBIfam" id="TIGR00072">
    <property type="entry name" value="hydrog_prot"/>
    <property type="match status" value="1"/>
</dbReference>
<dbReference type="AlphaFoldDB" id="A0A2K8N7U0"/>
<evidence type="ECO:0000256" key="1">
    <source>
        <dbReference type="ARBA" id="ARBA00006814"/>
    </source>
</evidence>
<dbReference type="SUPFAM" id="SSF53163">
    <property type="entry name" value="HybD-like"/>
    <property type="match status" value="1"/>
</dbReference>
<keyword evidence="3" id="KW-0064">Aspartyl protease</keyword>
<organism evidence="5 6">
    <name type="scientific">Kyrpidia spormannii</name>
    <dbReference type="NCBI Taxonomy" id="2055160"/>
    <lineage>
        <taxon>Bacteria</taxon>
        <taxon>Bacillati</taxon>
        <taxon>Bacillota</taxon>
        <taxon>Bacilli</taxon>
        <taxon>Bacillales</taxon>
        <taxon>Alicyclobacillaceae</taxon>
        <taxon>Kyrpidia</taxon>
    </lineage>
</organism>
<dbReference type="GO" id="GO:0008047">
    <property type="term" value="F:enzyme activator activity"/>
    <property type="evidence" value="ECO:0007669"/>
    <property type="project" value="InterPro"/>
</dbReference>
<evidence type="ECO:0000256" key="4">
    <source>
        <dbReference type="ARBA" id="ARBA00022801"/>
    </source>
</evidence>
<gene>
    <name evidence="5" type="ORF">CVV65_06675</name>
</gene>
<proteinExistence type="inferred from homology"/>
<dbReference type="GO" id="GO:0016485">
    <property type="term" value="P:protein processing"/>
    <property type="evidence" value="ECO:0007669"/>
    <property type="project" value="TreeGrafter"/>
</dbReference>
<name>A0A2K8N7U0_9BACL</name>
<dbReference type="Gene3D" id="3.40.50.1450">
    <property type="entry name" value="HybD-like"/>
    <property type="match status" value="1"/>
</dbReference>
<evidence type="ECO:0000313" key="6">
    <source>
        <dbReference type="Proteomes" id="UP000231932"/>
    </source>
</evidence>
<accession>A0A2K8N7U0</accession>
<protein>
    <recommendedName>
        <fullName evidence="7">Hydrogenase maturation protease</fullName>
    </recommendedName>
</protein>
<evidence type="ECO:0000313" key="5">
    <source>
        <dbReference type="EMBL" id="ATY84660.1"/>
    </source>
</evidence>
<sequence>MPCGLTTCAWSARCTPCRAAGRSSGSPWGCEGSKARMLQPIHMIFLGNPLWGDDGAGTYLLRRFSRLRESRGSLSRQGRPVVLIDGGTGGLNLLNAFDGAGRIEVFDAVQSGGHPGEVYRIPGRQVEFWPARSSHDFGIEQVIRLYCEISPDPLDLDDIVLYGIEVKGLEFGESLSPPVQQACDRLFNRLVEELDP</sequence>
<dbReference type="EMBL" id="CP024955">
    <property type="protein sequence ID" value="ATY84660.1"/>
    <property type="molecule type" value="Genomic_DNA"/>
</dbReference>
<comment type="similarity">
    <text evidence="1">Belongs to the peptidase A31 family.</text>
</comment>
<dbReference type="Proteomes" id="UP000231932">
    <property type="component" value="Chromosome"/>
</dbReference>
<dbReference type="GO" id="GO:0004190">
    <property type="term" value="F:aspartic-type endopeptidase activity"/>
    <property type="evidence" value="ECO:0007669"/>
    <property type="project" value="UniProtKB-KW"/>
</dbReference>
<keyword evidence="2" id="KW-0645">Protease</keyword>
<dbReference type="InterPro" id="IPR000671">
    <property type="entry name" value="Peptidase_A31"/>
</dbReference>
<dbReference type="InterPro" id="IPR023430">
    <property type="entry name" value="Pept_HybD-like_dom_sf"/>
</dbReference>
<keyword evidence="4" id="KW-0378">Hydrolase</keyword>